<comment type="similarity">
    <text evidence="8 9">Belongs to the TRAFAC class myosin-kinesin ATPase superfamily. Kinesin family.</text>
</comment>
<dbReference type="Gene3D" id="3.40.850.10">
    <property type="entry name" value="Kinesin motor domain"/>
    <property type="match status" value="1"/>
</dbReference>
<evidence type="ECO:0000256" key="5">
    <source>
        <dbReference type="ARBA" id="ARBA00023054"/>
    </source>
</evidence>
<feature type="compositionally biased region" description="Polar residues" evidence="11">
    <location>
        <begin position="666"/>
        <end position="683"/>
    </location>
</feature>
<dbReference type="PROSITE" id="PS00411">
    <property type="entry name" value="KINESIN_MOTOR_1"/>
    <property type="match status" value="1"/>
</dbReference>
<feature type="binding site" evidence="8">
    <location>
        <begin position="142"/>
        <end position="149"/>
    </location>
    <ligand>
        <name>ATP</name>
        <dbReference type="ChEBI" id="CHEBI:30616"/>
    </ligand>
</feature>
<dbReference type="Proteomes" id="UP000614601">
    <property type="component" value="Unassembled WGS sequence"/>
</dbReference>
<dbReference type="PANTHER" id="PTHR47968">
    <property type="entry name" value="CENTROMERE PROTEIN E"/>
    <property type="match status" value="1"/>
</dbReference>
<dbReference type="InterPro" id="IPR019821">
    <property type="entry name" value="Kinesin_motor_CS"/>
</dbReference>
<evidence type="ECO:0000256" key="7">
    <source>
        <dbReference type="ARBA" id="ARBA00023212"/>
    </source>
</evidence>
<feature type="coiled-coil region" evidence="10">
    <location>
        <begin position="453"/>
        <end position="540"/>
    </location>
</feature>
<evidence type="ECO:0000256" key="4">
    <source>
        <dbReference type="ARBA" id="ARBA00022840"/>
    </source>
</evidence>
<keyword evidence="4 8" id="KW-0067">ATP-binding</keyword>
<feature type="region of interest" description="Disordered" evidence="11">
    <location>
        <begin position="1"/>
        <end position="42"/>
    </location>
</feature>
<dbReference type="GO" id="GO:0005524">
    <property type="term" value="F:ATP binding"/>
    <property type="evidence" value="ECO:0007669"/>
    <property type="project" value="UniProtKB-UniRule"/>
</dbReference>
<dbReference type="SUPFAM" id="SSF52540">
    <property type="entry name" value="P-loop containing nucleoside triphosphate hydrolases"/>
    <property type="match status" value="1"/>
</dbReference>
<dbReference type="EMBL" id="CAJFCW020000003">
    <property type="protein sequence ID" value="CAG9105412.1"/>
    <property type="molecule type" value="Genomic_DNA"/>
</dbReference>
<feature type="region of interest" description="Disordered" evidence="11">
    <location>
        <begin position="659"/>
        <end position="690"/>
    </location>
</feature>
<keyword evidence="6 8" id="KW-0505">Motor protein</keyword>
<keyword evidence="7" id="KW-0206">Cytoskeleton</keyword>
<dbReference type="GO" id="GO:0008017">
    <property type="term" value="F:microtubule binding"/>
    <property type="evidence" value="ECO:0007669"/>
    <property type="project" value="InterPro"/>
</dbReference>
<dbReference type="AlphaFoldDB" id="A0A811KK91"/>
<evidence type="ECO:0000313" key="13">
    <source>
        <dbReference type="EMBL" id="CAD5216170.1"/>
    </source>
</evidence>
<comment type="caution">
    <text evidence="13">The sequence shown here is derived from an EMBL/GenBank/DDBJ whole genome shotgun (WGS) entry which is preliminary data.</text>
</comment>
<dbReference type="Pfam" id="PF00225">
    <property type="entry name" value="Kinesin"/>
    <property type="match status" value="1"/>
</dbReference>
<dbReference type="GO" id="GO:0005874">
    <property type="term" value="C:microtubule"/>
    <property type="evidence" value="ECO:0007669"/>
    <property type="project" value="UniProtKB-KW"/>
</dbReference>
<evidence type="ECO:0000313" key="14">
    <source>
        <dbReference type="Proteomes" id="UP000614601"/>
    </source>
</evidence>
<evidence type="ECO:0000256" key="8">
    <source>
        <dbReference type="PROSITE-ProRule" id="PRU00283"/>
    </source>
</evidence>
<keyword evidence="5 10" id="KW-0175">Coiled coil</keyword>
<reference evidence="13" key="1">
    <citation type="submission" date="2020-09" db="EMBL/GenBank/DDBJ databases">
        <authorList>
            <person name="Kikuchi T."/>
        </authorList>
    </citation>
    <scope>NUCLEOTIDE SEQUENCE</scope>
    <source>
        <strain evidence="13">SH1</strain>
    </source>
</reference>
<feature type="compositionally biased region" description="Low complexity" evidence="11">
    <location>
        <begin position="8"/>
        <end position="20"/>
    </location>
</feature>
<sequence length="690" mass="77899">MTNLAVNSPTGSSSSASTSSTEEKRKTVQRRGRQVYPPRRASLGNSTSQLVVAVRIRPLNENEKQKKGFECAYALDQQKVLLVDPEKYENNILRQNRQHERTFNFDAVFGPGSEHEEVHDATTAPLVDFVTSGCNATVFAYGPTGSGKTYTMVGTAERPGLMTLLTRALYEKLGKEDTVYISFLEIYNEVIKDLLNPGAGALDLLEDEKGNVLVPGLSRVKAPNTNKIMQILQEGNSRRTQEPTAANKSSSRSHALLQVTLYKKQVQHGKLFLIDLAGSERASQTQNQGQRLKEGAAINRSLLALGNVINALSTNNKGRYVNYRDSKLTRLLKDSLGGNSKTIMLAHVTPASLNYDETYNTLVYANRARNITTRIVYNRPASADQAYAEAMKDFRRQAQERVGMSHAESSHQISEKGLTTKNNNIDNHNSNPRRFANLFHSLKSQYFVTVEKLTKLRERLMKINHEAVDLEMNVGAKKAILDAWENRTKDDEEKYSETVERIKTDMSEKENRLSNLHDNRQKAERLIRKNQEILEGIEARMRGQAKDADQNEMVNLLVKMAEREAEKIALASDAELKNLRLRRQENSLLKVQKYEQIADKLISANLSDEERQKLQAEYRVIKTQLNYHLIPLQVRDNMTSWNSQLLDRKTSNIKPVKRVKLPEIPSSASTTNSEQGSKRSTVQRLPAIKS</sequence>
<dbReference type="GO" id="GO:0003777">
    <property type="term" value="F:microtubule motor activity"/>
    <property type="evidence" value="ECO:0007669"/>
    <property type="project" value="InterPro"/>
</dbReference>
<name>A0A811KK91_9BILA</name>
<evidence type="ECO:0000256" key="11">
    <source>
        <dbReference type="SAM" id="MobiDB-lite"/>
    </source>
</evidence>
<proteinExistence type="inferred from homology"/>
<dbReference type="PROSITE" id="PS50067">
    <property type="entry name" value="KINESIN_MOTOR_2"/>
    <property type="match status" value="1"/>
</dbReference>
<keyword evidence="14" id="KW-1185">Reference proteome</keyword>
<dbReference type="GO" id="GO:0007018">
    <property type="term" value="P:microtubule-based movement"/>
    <property type="evidence" value="ECO:0007669"/>
    <property type="project" value="InterPro"/>
</dbReference>
<keyword evidence="2 9" id="KW-0493">Microtubule</keyword>
<comment type="subcellular location">
    <subcellularLocation>
        <location evidence="1">Cytoplasm</location>
        <location evidence="1">Cytoskeleton</location>
    </subcellularLocation>
</comment>
<evidence type="ECO:0000256" key="9">
    <source>
        <dbReference type="RuleBase" id="RU000394"/>
    </source>
</evidence>
<gene>
    <name evidence="13" type="ORF">BOKJ2_LOCUS6459</name>
</gene>
<dbReference type="PRINTS" id="PR00380">
    <property type="entry name" value="KINESINHEAVY"/>
</dbReference>
<keyword evidence="7" id="KW-0963">Cytoplasm</keyword>
<dbReference type="InterPro" id="IPR036961">
    <property type="entry name" value="Kinesin_motor_dom_sf"/>
</dbReference>
<dbReference type="Proteomes" id="UP000783686">
    <property type="component" value="Unassembled WGS sequence"/>
</dbReference>
<dbReference type="PANTHER" id="PTHR47968:SF13">
    <property type="entry name" value="KINESIN-LIKE PROTEIN KIF19 ISOFORM X1"/>
    <property type="match status" value="1"/>
</dbReference>
<accession>A0A811KK91</accession>
<protein>
    <recommendedName>
        <fullName evidence="9">Kinesin-like protein</fullName>
    </recommendedName>
</protein>
<keyword evidence="3 8" id="KW-0547">Nucleotide-binding</keyword>
<dbReference type="InterPro" id="IPR027640">
    <property type="entry name" value="Kinesin-like_fam"/>
</dbReference>
<dbReference type="InterPro" id="IPR001752">
    <property type="entry name" value="Kinesin_motor_dom"/>
</dbReference>
<feature type="domain" description="Kinesin motor" evidence="12">
    <location>
        <begin position="49"/>
        <end position="371"/>
    </location>
</feature>
<dbReference type="SMART" id="SM00129">
    <property type="entry name" value="KISc"/>
    <property type="match status" value="1"/>
</dbReference>
<dbReference type="EMBL" id="CAJFDH010000003">
    <property type="protein sequence ID" value="CAD5216170.1"/>
    <property type="molecule type" value="Genomic_DNA"/>
</dbReference>
<evidence type="ECO:0000256" key="6">
    <source>
        <dbReference type="ARBA" id="ARBA00023175"/>
    </source>
</evidence>
<evidence type="ECO:0000256" key="2">
    <source>
        <dbReference type="ARBA" id="ARBA00022701"/>
    </source>
</evidence>
<dbReference type="InterPro" id="IPR027417">
    <property type="entry name" value="P-loop_NTPase"/>
</dbReference>
<evidence type="ECO:0000256" key="1">
    <source>
        <dbReference type="ARBA" id="ARBA00004245"/>
    </source>
</evidence>
<evidence type="ECO:0000256" key="3">
    <source>
        <dbReference type="ARBA" id="ARBA00022741"/>
    </source>
</evidence>
<evidence type="ECO:0000256" key="10">
    <source>
        <dbReference type="SAM" id="Coils"/>
    </source>
</evidence>
<dbReference type="OrthoDB" id="3176171at2759"/>
<evidence type="ECO:0000259" key="12">
    <source>
        <dbReference type="PROSITE" id="PS50067"/>
    </source>
</evidence>
<organism evidence="13 14">
    <name type="scientific">Bursaphelenchus okinawaensis</name>
    <dbReference type="NCBI Taxonomy" id="465554"/>
    <lineage>
        <taxon>Eukaryota</taxon>
        <taxon>Metazoa</taxon>
        <taxon>Ecdysozoa</taxon>
        <taxon>Nematoda</taxon>
        <taxon>Chromadorea</taxon>
        <taxon>Rhabditida</taxon>
        <taxon>Tylenchina</taxon>
        <taxon>Tylenchomorpha</taxon>
        <taxon>Aphelenchoidea</taxon>
        <taxon>Aphelenchoididae</taxon>
        <taxon>Bursaphelenchus</taxon>
    </lineage>
</organism>